<protein>
    <submittedName>
        <fullName evidence="2">Uncharacterized protein</fullName>
    </submittedName>
</protein>
<feature type="compositionally biased region" description="Basic and acidic residues" evidence="1">
    <location>
        <begin position="55"/>
        <end position="66"/>
    </location>
</feature>
<evidence type="ECO:0000313" key="2">
    <source>
        <dbReference type="EMBL" id="PHJ24336.1"/>
    </source>
</evidence>
<comment type="caution">
    <text evidence="2">The sequence shown here is derived from an EMBL/GenBank/DDBJ whole genome shotgun (WGS) entry which is preliminary data.</text>
</comment>
<gene>
    <name evidence="2" type="ORF">CSUI_001807</name>
</gene>
<reference evidence="2 3" key="1">
    <citation type="journal article" date="2017" name="Int. J. Parasitol.">
        <title>The genome of the protozoan parasite Cystoisospora suis and a reverse vaccinology approach to identify vaccine candidates.</title>
        <authorList>
            <person name="Palmieri N."/>
            <person name="Shrestha A."/>
            <person name="Ruttkowski B."/>
            <person name="Beck T."/>
            <person name="Vogl C."/>
            <person name="Tomley F."/>
            <person name="Blake D.P."/>
            <person name="Joachim A."/>
        </authorList>
    </citation>
    <scope>NUCLEOTIDE SEQUENCE [LARGE SCALE GENOMIC DNA]</scope>
    <source>
        <strain evidence="2 3">Wien I</strain>
    </source>
</reference>
<keyword evidence="3" id="KW-1185">Reference proteome</keyword>
<dbReference type="AlphaFoldDB" id="A0A2C6LBM5"/>
<feature type="compositionally biased region" description="Basic and acidic residues" evidence="1">
    <location>
        <begin position="103"/>
        <end position="116"/>
    </location>
</feature>
<dbReference type="RefSeq" id="XP_067926009.1">
    <property type="nucleotide sequence ID" value="XM_068062010.1"/>
</dbReference>
<name>A0A2C6LBM5_9APIC</name>
<feature type="region of interest" description="Disordered" evidence="1">
    <location>
        <begin position="55"/>
        <end position="165"/>
    </location>
</feature>
<organism evidence="2 3">
    <name type="scientific">Cystoisospora suis</name>
    <dbReference type="NCBI Taxonomy" id="483139"/>
    <lineage>
        <taxon>Eukaryota</taxon>
        <taxon>Sar</taxon>
        <taxon>Alveolata</taxon>
        <taxon>Apicomplexa</taxon>
        <taxon>Conoidasida</taxon>
        <taxon>Coccidia</taxon>
        <taxon>Eucoccidiorida</taxon>
        <taxon>Eimeriorina</taxon>
        <taxon>Sarcocystidae</taxon>
        <taxon>Cystoisospora</taxon>
    </lineage>
</organism>
<dbReference type="GeneID" id="94425221"/>
<proteinExistence type="predicted"/>
<evidence type="ECO:0000313" key="3">
    <source>
        <dbReference type="Proteomes" id="UP000221165"/>
    </source>
</evidence>
<feature type="compositionally biased region" description="Basic and acidic residues" evidence="1">
    <location>
        <begin position="139"/>
        <end position="165"/>
    </location>
</feature>
<sequence>MEKAAEKCSSPVPTCGSRNIPMRRTRSGSQVKSESADARLGSRRRISDKFADEYCSRSSFRSDNRTSKGLTTGAVKRERHSRSRERDSLPTAATSRSCAGESTSRKEDPQHTGERAHARKVYSSSPDGKCGSRFHKRRLSQDRPARRNDRGRECDLDPYAHRRRR</sequence>
<evidence type="ECO:0000256" key="1">
    <source>
        <dbReference type="SAM" id="MobiDB-lite"/>
    </source>
</evidence>
<accession>A0A2C6LBM5</accession>
<dbReference type="VEuPathDB" id="ToxoDB:CSUI_001807"/>
<dbReference type="Proteomes" id="UP000221165">
    <property type="component" value="Unassembled WGS sequence"/>
</dbReference>
<dbReference type="EMBL" id="MIGC01000723">
    <property type="protein sequence ID" value="PHJ24336.1"/>
    <property type="molecule type" value="Genomic_DNA"/>
</dbReference>
<feature type="region of interest" description="Disordered" evidence="1">
    <location>
        <begin position="1"/>
        <end position="43"/>
    </location>
</feature>
<feature type="compositionally biased region" description="Polar residues" evidence="1">
    <location>
        <begin position="91"/>
        <end position="102"/>
    </location>
</feature>